<protein>
    <submittedName>
        <fullName evidence="2">Uncharacterized protein</fullName>
    </submittedName>
</protein>
<dbReference type="AlphaFoldDB" id="A0A0E0KSP1"/>
<keyword evidence="3" id="KW-1185">Reference proteome</keyword>
<name>A0A0E0KSP1_ORYPU</name>
<organism evidence="2">
    <name type="scientific">Oryza punctata</name>
    <name type="common">Red rice</name>
    <dbReference type="NCBI Taxonomy" id="4537"/>
    <lineage>
        <taxon>Eukaryota</taxon>
        <taxon>Viridiplantae</taxon>
        <taxon>Streptophyta</taxon>
        <taxon>Embryophyta</taxon>
        <taxon>Tracheophyta</taxon>
        <taxon>Spermatophyta</taxon>
        <taxon>Magnoliopsida</taxon>
        <taxon>Liliopsida</taxon>
        <taxon>Poales</taxon>
        <taxon>Poaceae</taxon>
        <taxon>BOP clade</taxon>
        <taxon>Oryzoideae</taxon>
        <taxon>Oryzeae</taxon>
        <taxon>Oryzinae</taxon>
        <taxon>Oryza</taxon>
    </lineage>
</organism>
<dbReference type="HOGENOM" id="CLU_171395_1_0_1"/>
<feature type="region of interest" description="Disordered" evidence="1">
    <location>
        <begin position="1"/>
        <end position="25"/>
    </location>
</feature>
<feature type="compositionally biased region" description="Polar residues" evidence="1">
    <location>
        <begin position="57"/>
        <end position="66"/>
    </location>
</feature>
<accession>A0A0E0KSP1</accession>
<reference evidence="2" key="1">
    <citation type="submission" date="2015-04" db="UniProtKB">
        <authorList>
            <consortium name="EnsemblPlants"/>
        </authorList>
    </citation>
    <scope>IDENTIFICATION</scope>
</reference>
<proteinExistence type="predicted"/>
<dbReference type="Proteomes" id="UP000026962">
    <property type="component" value="Chromosome 4"/>
</dbReference>
<reference evidence="2" key="2">
    <citation type="submission" date="2018-05" db="EMBL/GenBank/DDBJ databases">
        <title>OpunRS2 (Oryza punctata Reference Sequence Version 2).</title>
        <authorList>
            <person name="Zhang J."/>
            <person name="Kudrna D."/>
            <person name="Lee S."/>
            <person name="Talag J."/>
            <person name="Welchert J."/>
            <person name="Wing R.A."/>
        </authorList>
    </citation>
    <scope>NUCLEOTIDE SEQUENCE [LARGE SCALE GENOMIC DNA]</scope>
</reference>
<evidence type="ECO:0000313" key="3">
    <source>
        <dbReference type="Proteomes" id="UP000026962"/>
    </source>
</evidence>
<evidence type="ECO:0000256" key="1">
    <source>
        <dbReference type="SAM" id="MobiDB-lite"/>
    </source>
</evidence>
<dbReference type="EnsemblPlants" id="OPUNC04G16070.1">
    <property type="protein sequence ID" value="OPUNC04G16070.1"/>
    <property type="gene ID" value="OPUNC04G16070"/>
</dbReference>
<feature type="region of interest" description="Disordered" evidence="1">
    <location>
        <begin position="51"/>
        <end position="73"/>
    </location>
</feature>
<sequence length="91" mass="9936">MKEDDGSVAVDGGGRRAVRTREENDDISAVEAKALLWASLPDAEQHLHQQGGVHLGQEQQPMTSPRPTFAHHASCGWPQRIGWSQPGHSCE</sequence>
<evidence type="ECO:0000313" key="2">
    <source>
        <dbReference type="EnsemblPlants" id="OPUNC04G16070.1"/>
    </source>
</evidence>
<dbReference type="Gramene" id="OPUNC04G16070.1">
    <property type="protein sequence ID" value="OPUNC04G16070.1"/>
    <property type="gene ID" value="OPUNC04G16070"/>
</dbReference>